<dbReference type="Proteomes" id="UP001597545">
    <property type="component" value="Unassembled WGS sequence"/>
</dbReference>
<dbReference type="RefSeq" id="WP_380901152.1">
    <property type="nucleotide sequence ID" value="NZ_JBHUEG010000007.1"/>
</dbReference>
<name>A0ABW5KD83_9SPHI</name>
<proteinExistence type="predicted"/>
<evidence type="ECO:0000313" key="1">
    <source>
        <dbReference type="EMBL" id="MFD2546907.1"/>
    </source>
</evidence>
<dbReference type="EMBL" id="JBHULR010000003">
    <property type="protein sequence ID" value="MFD2546907.1"/>
    <property type="molecule type" value="Genomic_DNA"/>
</dbReference>
<evidence type="ECO:0008006" key="3">
    <source>
        <dbReference type="Google" id="ProtNLM"/>
    </source>
</evidence>
<evidence type="ECO:0000313" key="2">
    <source>
        <dbReference type="Proteomes" id="UP001597545"/>
    </source>
</evidence>
<organism evidence="1 2">
    <name type="scientific">Sphingobacterium suaedae</name>
    <dbReference type="NCBI Taxonomy" id="1686402"/>
    <lineage>
        <taxon>Bacteria</taxon>
        <taxon>Pseudomonadati</taxon>
        <taxon>Bacteroidota</taxon>
        <taxon>Sphingobacteriia</taxon>
        <taxon>Sphingobacteriales</taxon>
        <taxon>Sphingobacteriaceae</taxon>
        <taxon>Sphingobacterium</taxon>
    </lineage>
</organism>
<sequence length="574" mass="64126">MSKYRIIRNLKIIIYIIRKAKLFGAFLFFLTVHWQSVAQGKLATHVNMPRFEQTSLREVFATLNEKYAIEFSYHSHLIQLDSSVSVRSYKGLCIDYLERILGGQYAFKETATHIIITYAPQRMDVVVDMNTDDRNRAVVSGYIRDLRTDEAIANASIYDKFTYDASTLSNQEGYFQLDIKKPEHVVAISLSKANYKDTSLMLLLPIDALKLSNKKMKMGFYREHDLEKNVFNNFFGRLFTNSSQRVHSMNLGGFFAYSPFQMSLTPGLSTHGFFESQVVNNFSLNVIGGSTAGVHGTELAGAFNVNQYDVHGAQFSGVFNVVGGHVRGLQMAGGANVILHNFYGTQIAGIWNNTDTLKRGIQLAGGVNLADGSHGMQTAGIANISRGIAGSQIAGGINIADKVSGIQLAGLLNVADSSDYPIAVFNFIRNGKKEVSIQLDESRLLSAHFRSGGRVLYSMLGLGRYIEHPDMGYAVEFGLGARLLEKRRFALATELVQRSNFNDKFRHQEAQRYALRVIPSVRLTNHWQIYFAPSFNYSEATSDLQIGRQWNVWGDKRNKNTLHFGGAVGLSFVF</sequence>
<protein>
    <recommendedName>
        <fullName evidence="3">Carboxypeptidase-like regulatory domain-containing protein</fullName>
    </recommendedName>
</protein>
<reference evidence="2" key="1">
    <citation type="journal article" date="2019" name="Int. J. Syst. Evol. Microbiol.">
        <title>The Global Catalogue of Microorganisms (GCM) 10K type strain sequencing project: providing services to taxonomists for standard genome sequencing and annotation.</title>
        <authorList>
            <consortium name="The Broad Institute Genomics Platform"/>
            <consortium name="The Broad Institute Genome Sequencing Center for Infectious Disease"/>
            <person name="Wu L."/>
            <person name="Ma J."/>
        </authorList>
    </citation>
    <scope>NUCLEOTIDE SEQUENCE [LARGE SCALE GENOMIC DNA]</scope>
    <source>
        <strain evidence="2">KCTC 42662</strain>
    </source>
</reference>
<accession>A0ABW5KD83</accession>
<gene>
    <name evidence="1" type="ORF">ACFSR5_04510</name>
</gene>
<comment type="caution">
    <text evidence="1">The sequence shown here is derived from an EMBL/GenBank/DDBJ whole genome shotgun (WGS) entry which is preliminary data.</text>
</comment>
<keyword evidence="2" id="KW-1185">Reference proteome</keyword>